<accession>A0A3Q7GRZ9</accession>
<name>A0A3Q7GRZ9_SOLLC</name>
<dbReference type="PANTHER" id="PTHR11439">
    <property type="entry name" value="GAG-POL-RELATED RETROTRANSPOSON"/>
    <property type="match status" value="1"/>
</dbReference>
<reference evidence="1" key="1">
    <citation type="journal article" date="2012" name="Nature">
        <title>The tomato genome sequence provides insights into fleshy fruit evolution.</title>
        <authorList>
            <consortium name="Tomato Genome Consortium"/>
        </authorList>
    </citation>
    <scope>NUCLEOTIDE SEQUENCE [LARGE SCALE GENOMIC DNA]</scope>
    <source>
        <strain evidence="1">cv. Heinz 1706</strain>
    </source>
</reference>
<dbReference type="STRING" id="4081.A0A3Q7GRZ9"/>
<dbReference type="InParanoid" id="A0A3Q7GRZ9"/>
<evidence type="ECO:0008006" key="3">
    <source>
        <dbReference type="Google" id="ProtNLM"/>
    </source>
</evidence>
<organism evidence="1">
    <name type="scientific">Solanum lycopersicum</name>
    <name type="common">Tomato</name>
    <name type="synonym">Lycopersicon esculentum</name>
    <dbReference type="NCBI Taxonomy" id="4081"/>
    <lineage>
        <taxon>Eukaryota</taxon>
        <taxon>Viridiplantae</taxon>
        <taxon>Streptophyta</taxon>
        <taxon>Embryophyta</taxon>
        <taxon>Tracheophyta</taxon>
        <taxon>Spermatophyta</taxon>
        <taxon>Magnoliopsida</taxon>
        <taxon>eudicotyledons</taxon>
        <taxon>Gunneridae</taxon>
        <taxon>Pentapetalae</taxon>
        <taxon>asterids</taxon>
        <taxon>lamiids</taxon>
        <taxon>Solanales</taxon>
        <taxon>Solanaceae</taxon>
        <taxon>Solanoideae</taxon>
        <taxon>Solaneae</taxon>
        <taxon>Solanum</taxon>
        <taxon>Solanum subgen. Lycopersicon</taxon>
    </lineage>
</organism>
<sequence>NKKGWHFVYASTGKCYTFRNVIFDETSLWLPSKKEILSDSNVLKDVLDSSHVQLSLDEAEAEAKKDTAEKGLAQNSWQIGETVNKKFFYQVRIYQFASVCFQIKELRQLKHFLGFEVDCNEDEICLHQKRYSKDLLMKFGMLNCNPISTPLEPNARICAHEGKDLAYVTMYRQLVGNMIYFYQTRSKISFAVGVMSRYMHNPKKHPIEVFR</sequence>
<protein>
    <recommendedName>
        <fullName evidence="3">Reverse transcriptase Ty1/copia-type domain-containing protein</fullName>
    </recommendedName>
</protein>
<dbReference type="Proteomes" id="UP000004994">
    <property type="component" value="Chromosome 6"/>
</dbReference>
<evidence type="ECO:0000313" key="1">
    <source>
        <dbReference type="EnsemblPlants" id="Solyc06g042935.1.1"/>
    </source>
</evidence>
<reference evidence="1" key="2">
    <citation type="submission" date="2019-01" db="UniProtKB">
        <authorList>
            <consortium name="EnsemblPlants"/>
        </authorList>
    </citation>
    <scope>IDENTIFICATION</scope>
    <source>
        <strain evidence="1">cv. Heinz 1706</strain>
    </source>
</reference>
<dbReference type="Gramene" id="Solyc06g042935.1.1">
    <property type="protein sequence ID" value="Solyc06g042935.1.1"/>
    <property type="gene ID" value="Solyc06g042935.1"/>
</dbReference>
<dbReference type="EnsemblPlants" id="Solyc06g042935.1.1">
    <property type="protein sequence ID" value="Solyc06g042935.1.1"/>
    <property type="gene ID" value="Solyc06g042935.1"/>
</dbReference>
<evidence type="ECO:0000313" key="2">
    <source>
        <dbReference type="Proteomes" id="UP000004994"/>
    </source>
</evidence>
<dbReference type="AlphaFoldDB" id="A0A3Q7GRZ9"/>
<keyword evidence="2" id="KW-1185">Reference proteome</keyword>
<dbReference type="PANTHER" id="PTHR11439:SF475">
    <property type="entry name" value="CYSTEINE-RICH RLK (RECEPTOR-LIKE PROTEIN KINASE) 8"/>
    <property type="match status" value="1"/>
</dbReference>
<proteinExistence type="predicted"/>